<protein>
    <recommendedName>
        <fullName evidence="3">GTP cyclohydrolase 1 type 2 homolog</fullName>
    </recommendedName>
</protein>
<evidence type="ECO:0000256" key="3">
    <source>
        <dbReference type="ARBA" id="ARBA00022112"/>
    </source>
</evidence>
<evidence type="ECO:0000256" key="5">
    <source>
        <dbReference type="PIRSR" id="PIRSR602678-1"/>
    </source>
</evidence>
<feature type="binding site" evidence="5">
    <location>
        <position position="84"/>
    </location>
    <ligand>
        <name>a divalent metal cation</name>
        <dbReference type="ChEBI" id="CHEBI:60240"/>
        <label>1</label>
    </ligand>
</feature>
<dbReference type="GO" id="GO:0046872">
    <property type="term" value="F:metal ion binding"/>
    <property type="evidence" value="ECO:0007669"/>
    <property type="project" value="UniProtKB-KW"/>
</dbReference>
<dbReference type="FunFam" id="3.40.1390.30:FF:000001">
    <property type="entry name" value="GTP cyclohydrolase 1 type 2"/>
    <property type="match status" value="1"/>
</dbReference>
<dbReference type="RefSeq" id="WP_246370649.1">
    <property type="nucleotide sequence ID" value="NZ_CBCSFZ010000007.1"/>
</dbReference>
<feature type="binding site" evidence="5">
    <location>
        <position position="123"/>
    </location>
    <ligand>
        <name>a divalent metal cation</name>
        <dbReference type="ChEBI" id="CHEBI:60240"/>
        <label>1</label>
    </ligand>
</feature>
<evidence type="ECO:0000313" key="7">
    <source>
        <dbReference type="Proteomes" id="UP000568050"/>
    </source>
</evidence>
<dbReference type="PANTHER" id="PTHR13799">
    <property type="entry name" value="NGG1 INTERACTING FACTOR 3"/>
    <property type="match status" value="1"/>
</dbReference>
<comment type="subunit">
    <text evidence="2">Homohexamer.</text>
</comment>
<dbReference type="Pfam" id="PF01784">
    <property type="entry name" value="DUF34_NIF3"/>
    <property type="match status" value="1"/>
</dbReference>
<feature type="binding site" evidence="5">
    <location>
        <position position="85"/>
    </location>
    <ligand>
        <name>a divalent metal cation</name>
        <dbReference type="ChEBI" id="CHEBI:60240"/>
        <label>1</label>
    </ligand>
</feature>
<keyword evidence="4 5" id="KW-0479">Metal-binding</keyword>
<dbReference type="GO" id="GO:0005737">
    <property type="term" value="C:cytoplasm"/>
    <property type="evidence" value="ECO:0007669"/>
    <property type="project" value="TreeGrafter"/>
</dbReference>
<evidence type="ECO:0000256" key="2">
    <source>
        <dbReference type="ARBA" id="ARBA00011643"/>
    </source>
</evidence>
<feature type="binding site" evidence="5">
    <location>
        <position position="260"/>
    </location>
    <ligand>
        <name>a divalent metal cation</name>
        <dbReference type="ChEBI" id="CHEBI:60240"/>
        <label>1</label>
    </ligand>
</feature>
<proteinExistence type="inferred from homology"/>
<reference evidence="6 7" key="1">
    <citation type="submission" date="2020-08" db="EMBL/GenBank/DDBJ databases">
        <title>Sequencing the genomes of 1000 actinobacteria strains.</title>
        <authorList>
            <person name="Klenk H.-P."/>
        </authorList>
    </citation>
    <scope>NUCLEOTIDE SEQUENCE [LARGE SCALE GENOMIC DNA]</scope>
    <source>
        <strain evidence="6 7">DSM 23040</strain>
    </source>
</reference>
<evidence type="ECO:0000256" key="1">
    <source>
        <dbReference type="ARBA" id="ARBA00006964"/>
    </source>
</evidence>
<dbReference type="Proteomes" id="UP000568050">
    <property type="component" value="Unassembled WGS sequence"/>
</dbReference>
<comment type="caution">
    <text evidence="6">The sequence shown here is derived from an EMBL/GenBank/DDBJ whole genome shotgun (WGS) entry which is preliminary data.</text>
</comment>
<dbReference type="SUPFAM" id="SSF102705">
    <property type="entry name" value="NIF3 (NGG1p interacting factor 3)-like"/>
    <property type="match status" value="1"/>
</dbReference>
<gene>
    <name evidence="6" type="ORF">FHX50_000742</name>
</gene>
<dbReference type="InterPro" id="IPR002678">
    <property type="entry name" value="DUF34/NIF3"/>
</dbReference>
<dbReference type="NCBIfam" id="TIGR00486">
    <property type="entry name" value="YbgI_SA1388"/>
    <property type="match status" value="1"/>
</dbReference>
<comment type="similarity">
    <text evidence="1">Belongs to the GTP cyclohydrolase I type 2/NIF3 family.</text>
</comment>
<dbReference type="InterPro" id="IPR036069">
    <property type="entry name" value="DUF34/NIF3_sf"/>
</dbReference>
<dbReference type="EMBL" id="JACHWP010000001">
    <property type="protein sequence ID" value="MBB3022494.1"/>
    <property type="molecule type" value="Genomic_DNA"/>
</dbReference>
<evidence type="ECO:0000313" key="6">
    <source>
        <dbReference type="EMBL" id="MBB3022494.1"/>
    </source>
</evidence>
<keyword evidence="7" id="KW-1185">Reference proteome</keyword>
<dbReference type="Gene3D" id="3.40.1390.30">
    <property type="entry name" value="NIF3 (NGG1p interacting factor 3)-like"/>
    <property type="match status" value="2"/>
</dbReference>
<organism evidence="6 7">
    <name type="scientific">Helcobacillus massiliensis</name>
    <dbReference type="NCBI Taxonomy" id="521392"/>
    <lineage>
        <taxon>Bacteria</taxon>
        <taxon>Bacillati</taxon>
        <taxon>Actinomycetota</taxon>
        <taxon>Actinomycetes</taxon>
        <taxon>Micrococcales</taxon>
        <taxon>Dermabacteraceae</taxon>
        <taxon>Helcobacillus</taxon>
    </lineage>
</organism>
<evidence type="ECO:0000256" key="4">
    <source>
        <dbReference type="ARBA" id="ARBA00022723"/>
    </source>
</evidence>
<dbReference type="AlphaFoldDB" id="A0A839QQ93"/>
<feature type="binding site" evidence="5">
    <location>
        <position position="256"/>
    </location>
    <ligand>
        <name>a divalent metal cation</name>
        <dbReference type="ChEBI" id="CHEBI:60240"/>
        <label>1</label>
    </ligand>
</feature>
<accession>A0A839QQ93</accession>
<sequence>MTAETAPDPAEGTFGHNPIGLTLGAVQDVLEDAYPLDWAEDWDRVGLVAGVRDEPVRRVLLTVDPTLAVVREAREIGADLIIAHHPLLLKPVSFLPAHTGKGAVITELIRSRIGLWCGHTNVDRSIRGTVGGWLRVLDLEDPQPLAASGADSAREDLFGLGAVGALREPTTVRELAENIAARVPATAQGIRFTGDGDRPVRRVAVCPGSGDSFLSDATAAGVDGYVTSDLRHHPASEHLESAADETAVPALIDVAHSASESLWLPLAKELLAERLPDLEVRISSVSTDPFTGRVG</sequence>
<name>A0A839QQ93_9MICO</name>
<dbReference type="PANTHER" id="PTHR13799:SF14">
    <property type="entry name" value="GTP CYCLOHYDROLASE 1 TYPE 2 HOMOLOG"/>
    <property type="match status" value="1"/>
</dbReference>